<gene>
    <name evidence="7" type="ORF">PPRIM_AZ9-3.1.T0490253</name>
</gene>
<keyword evidence="2" id="KW-0677">Repeat</keyword>
<accession>A0A8S1M3C7</accession>
<evidence type="ECO:0000259" key="6">
    <source>
        <dbReference type="SMART" id="SM00181"/>
    </source>
</evidence>
<evidence type="ECO:0000256" key="4">
    <source>
        <dbReference type="SAM" id="Phobius"/>
    </source>
</evidence>
<feature type="domain" description="EGF-like" evidence="6">
    <location>
        <begin position="406"/>
        <end position="452"/>
    </location>
</feature>
<protein>
    <recommendedName>
        <fullName evidence="6">EGF-like domain-containing protein</fullName>
    </recommendedName>
</protein>
<evidence type="ECO:0000256" key="5">
    <source>
        <dbReference type="SAM" id="SignalP"/>
    </source>
</evidence>
<feature type="transmembrane region" description="Helical" evidence="4">
    <location>
        <begin position="1178"/>
        <end position="1196"/>
    </location>
</feature>
<feature type="domain" description="EGF-like" evidence="6">
    <location>
        <begin position="504"/>
        <end position="541"/>
    </location>
</feature>
<dbReference type="InterPro" id="IPR000742">
    <property type="entry name" value="EGF"/>
</dbReference>
<feature type="transmembrane region" description="Helical" evidence="4">
    <location>
        <begin position="1066"/>
        <end position="1088"/>
    </location>
</feature>
<keyword evidence="8" id="KW-1185">Reference proteome</keyword>
<feature type="domain" description="EGF-like" evidence="6">
    <location>
        <begin position="308"/>
        <end position="341"/>
    </location>
</feature>
<feature type="domain" description="EGF-like" evidence="6">
    <location>
        <begin position="549"/>
        <end position="588"/>
    </location>
</feature>
<proteinExistence type="predicted"/>
<feature type="domain" description="EGF-like" evidence="6">
    <location>
        <begin position="157"/>
        <end position="201"/>
    </location>
</feature>
<evidence type="ECO:0000256" key="3">
    <source>
        <dbReference type="ARBA" id="ARBA00023157"/>
    </source>
</evidence>
<feature type="transmembrane region" description="Helical" evidence="4">
    <location>
        <begin position="920"/>
        <end position="945"/>
    </location>
</feature>
<dbReference type="Proteomes" id="UP000688137">
    <property type="component" value="Unassembled WGS sequence"/>
</dbReference>
<feature type="domain" description="EGF-like" evidence="6">
    <location>
        <begin position="246"/>
        <end position="275"/>
    </location>
</feature>
<evidence type="ECO:0000256" key="1">
    <source>
        <dbReference type="ARBA" id="ARBA00022729"/>
    </source>
</evidence>
<keyword evidence="4" id="KW-1133">Transmembrane helix</keyword>
<dbReference type="PANTHER" id="PTHR15332">
    <property type="entry name" value="PROPROTEIN CONVERTASE SUBTILISIN_KEXIN TYPE 5-LIKE"/>
    <property type="match status" value="1"/>
</dbReference>
<dbReference type="PANTHER" id="PTHR15332:SF175">
    <property type="entry name" value="PROPROTEIN CONVERTASE SUBTILISIN_KEXIN TYPE 5-LIKE"/>
    <property type="match status" value="1"/>
</dbReference>
<dbReference type="SMART" id="SM00261">
    <property type="entry name" value="FU"/>
    <property type="match status" value="11"/>
</dbReference>
<feature type="domain" description="EGF-like" evidence="6">
    <location>
        <begin position="363"/>
        <end position="405"/>
    </location>
</feature>
<feature type="domain" description="EGF-like" evidence="6">
    <location>
        <begin position="23"/>
        <end position="53"/>
    </location>
</feature>
<organism evidence="7 8">
    <name type="scientific">Paramecium primaurelia</name>
    <dbReference type="NCBI Taxonomy" id="5886"/>
    <lineage>
        <taxon>Eukaryota</taxon>
        <taxon>Sar</taxon>
        <taxon>Alveolata</taxon>
        <taxon>Ciliophora</taxon>
        <taxon>Intramacronucleata</taxon>
        <taxon>Oligohymenophorea</taxon>
        <taxon>Peniculida</taxon>
        <taxon>Parameciidae</taxon>
        <taxon>Paramecium</taxon>
    </lineage>
</organism>
<keyword evidence="3" id="KW-1015">Disulfide bond</keyword>
<dbReference type="Pfam" id="PF13948">
    <property type="entry name" value="DUF4215"/>
    <property type="match status" value="2"/>
</dbReference>
<feature type="signal peptide" evidence="5">
    <location>
        <begin position="1"/>
        <end position="23"/>
    </location>
</feature>
<dbReference type="OMA" id="QVNNCQQ"/>
<feature type="chain" id="PRO_5035861823" description="EGF-like domain-containing protein" evidence="5">
    <location>
        <begin position="24"/>
        <end position="1334"/>
    </location>
</feature>
<keyword evidence="1 5" id="KW-0732">Signal</keyword>
<feature type="domain" description="EGF-like" evidence="6">
    <location>
        <begin position="276"/>
        <end position="307"/>
    </location>
</feature>
<dbReference type="EMBL" id="CAJJDM010000049">
    <property type="protein sequence ID" value="CAD8072685.1"/>
    <property type="molecule type" value="Genomic_DNA"/>
</dbReference>
<evidence type="ECO:0000313" key="7">
    <source>
        <dbReference type="EMBL" id="CAD8072685.1"/>
    </source>
</evidence>
<feature type="transmembrane region" description="Helical" evidence="4">
    <location>
        <begin position="1014"/>
        <end position="1034"/>
    </location>
</feature>
<feature type="domain" description="EGF-like" evidence="6">
    <location>
        <begin position="206"/>
        <end position="245"/>
    </location>
</feature>
<feature type="transmembrane region" description="Helical" evidence="4">
    <location>
        <begin position="1202"/>
        <end position="1222"/>
    </location>
</feature>
<sequence>MMIKQSIFYFLLLEIINTQSSHTCPTGCSACSGASGNCSGCLSGYYLVGQNCNACPASGCPLCQLPCSTCVTGSSNCLTCNDSANQELSACQCKAGYIMNTSNYLCDQCQFPCATCQTNVNYCLTCASTYTLNSTNHTCECQNNQYESNSNPKTCQNCTSPCQTCTSSDTFCTSCVSGLNKKLFNNQCICDDGFYGSATCTACNKPCKNCSSSTICTTCNDPIHQTGTSCTCPATFFMNTSFMCQSCVSPCLNCTSELLCTSCIDNYFLSLNSCIQCNLPCQNCVDLATKCTLCADGYFMDNLLACQPCIYPCSKCQNNGNYCLDCASTYVMSTSIPNTCDCPYNSIKVLTNNPVNCQLCTQPCETCLGTSTNCLTCLDNSLTINSSNQCVCNSGYVFDSSFHCIPCQSPCQTCSGNDTHCDTCTDSNHLINAASQCICKDTFYSNTVSTCAQCTYPCYKCDANGCITCIDVNKIANSSQQCVCKPGFYEDGLNCLQCAFPCKTCEIQEDQCLTCIDTNQTLINNKCVCTDGYFEINMQCQQCDIQCDTCSQQSDNCLSCNEQANRKQQKNKCVCLDGYFENEIKVCQSCNSNEGKINKDCKYKDCSDNIWTQGEDCDDGNNESRDGCSNCKIDKDYSCINTLLEPSFCFKCSDNCKECQMNKIQKQVVCIKCNQGYFLQQNQCAQCAEKCLDCKSSASNCISCRYQTKSNGTCQLCESTIGYYSDQINNRCYSKCGDSFKTTEEECDDGNLLSGDGCNQYCKKEKQFLCQDGICIIPEYPIPVLLSYGDTSLYNNKRKFKLEYNTLLNLTQDNIIENQLKLYIKKQMNINPIDIPYIIERQYSFNNQGNINFSVSVEILFNRSTTNEELLIKYLNVEQIISNKGYSQTQNEISALIPKFIYIDQTAVAQVEMATSSNSILLYIMAFMAGGAILFGGLEIFYNLLDTIQMLSYLKYINTQYPYNLETFFDFFGFAQLSFISKYLDLQEQIDPYIAYENLKPIPEKIQMDDFNSLFIINGSSIVFVWLTLIGVYLTSKNIPRILSKIRFKYYNDIPEKLDFELKLKFWLLALKIYIVELCSMIVSEFFYSGILRTFIATAYDYSFSMSLQLSALQIDSSDGLVGFSSFLALMALGIYLFTIYFVTTICGDPNFKYKEYQNKLKYQSLFEGIKNDIYSKYFNAISLIQKLLFIIILIFCYQSPFYQTINLALLSVLQVIFLFLFKPLDDKKEFIKQFSCEINKTIALFFILGLVFDQESKLLGENMRSIIGWICIGNISLIFAIQIIIDAIQQWMLLIKKYRKLRKFVDKFYQYIAPQKPKQVDHRLFTQGTIKNT</sequence>
<feature type="domain" description="EGF-like" evidence="6">
    <location>
        <begin position="651"/>
        <end position="685"/>
    </location>
</feature>
<dbReference type="SMART" id="SM00181">
    <property type="entry name" value="EGF"/>
    <property type="match status" value="14"/>
</dbReference>
<name>A0A8S1M3C7_PARPR</name>
<feature type="domain" description="EGF-like" evidence="6">
    <location>
        <begin position="62"/>
        <end position="107"/>
    </location>
</feature>
<dbReference type="InterPro" id="IPR011936">
    <property type="entry name" value="Myxo_disulph_rpt"/>
</dbReference>
<dbReference type="InterPro" id="IPR006212">
    <property type="entry name" value="Furin_repeat"/>
</dbReference>
<keyword evidence="4" id="KW-0472">Membrane</keyword>
<feature type="domain" description="EGF-like" evidence="6">
    <location>
        <begin position="108"/>
        <end position="140"/>
    </location>
</feature>
<feature type="transmembrane region" description="Helical" evidence="4">
    <location>
        <begin position="1121"/>
        <end position="1143"/>
    </location>
</feature>
<keyword evidence="4" id="KW-0812">Transmembrane</keyword>
<feature type="domain" description="EGF-like" evidence="6">
    <location>
        <begin position="457"/>
        <end position="496"/>
    </location>
</feature>
<evidence type="ECO:0000313" key="8">
    <source>
        <dbReference type="Proteomes" id="UP000688137"/>
    </source>
</evidence>
<feature type="transmembrane region" description="Helical" evidence="4">
    <location>
        <begin position="1267"/>
        <end position="1295"/>
    </location>
</feature>
<evidence type="ECO:0000256" key="2">
    <source>
        <dbReference type="ARBA" id="ARBA00022737"/>
    </source>
</evidence>
<reference evidence="7" key="1">
    <citation type="submission" date="2021-01" db="EMBL/GenBank/DDBJ databases">
        <authorList>
            <consortium name="Genoscope - CEA"/>
            <person name="William W."/>
        </authorList>
    </citation>
    <scope>NUCLEOTIDE SEQUENCE</scope>
</reference>
<comment type="caution">
    <text evidence="7">The sequence shown here is derived from an EMBL/GenBank/DDBJ whole genome shotgun (WGS) entry which is preliminary data.</text>
</comment>
<dbReference type="NCBIfam" id="TIGR02232">
    <property type="entry name" value="myxo_disulf_rpt"/>
    <property type="match status" value="1"/>
</dbReference>